<gene>
    <name evidence="1" type="ORF">DWW24_16495</name>
</gene>
<dbReference type="AlphaFoldDB" id="A0A412W760"/>
<accession>A0A412W760</accession>
<dbReference type="EMBL" id="QRYW01000041">
    <property type="protein sequence ID" value="RGV20320.1"/>
    <property type="molecule type" value="Genomic_DNA"/>
</dbReference>
<sequence length="119" mass="13452">MILTINNVIMEKRIYWFLGLLITGMFCVSCSENEDVSVQRRVTEAESSLNLIAPNGVKIISDIAELKKKLSEAVETLQEDEFEIVAIDFFPLVDNYCVKIVYMKSNGKTGSLAISDFEY</sequence>
<protein>
    <submittedName>
        <fullName evidence="1">Uncharacterized protein</fullName>
    </submittedName>
</protein>
<evidence type="ECO:0000313" key="1">
    <source>
        <dbReference type="EMBL" id="RGV20320.1"/>
    </source>
</evidence>
<comment type="caution">
    <text evidence="1">The sequence shown here is derived from an EMBL/GenBank/DDBJ whole genome shotgun (WGS) entry which is preliminary data.</text>
</comment>
<evidence type="ECO:0000313" key="2">
    <source>
        <dbReference type="Proteomes" id="UP000283426"/>
    </source>
</evidence>
<proteinExistence type="predicted"/>
<reference evidence="1 2" key="1">
    <citation type="submission" date="2018-08" db="EMBL/GenBank/DDBJ databases">
        <title>A genome reference for cultivated species of the human gut microbiota.</title>
        <authorList>
            <person name="Zou Y."/>
            <person name="Xue W."/>
            <person name="Luo G."/>
        </authorList>
    </citation>
    <scope>NUCLEOTIDE SEQUENCE [LARGE SCALE GENOMIC DNA]</scope>
    <source>
        <strain evidence="1 2">AF14-6AC</strain>
    </source>
</reference>
<name>A0A412W760_9BACT</name>
<organism evidence="1 2">
    <name type="scientific">Odoribacter splanchnicus</name>
    <dbReference type="NCBI Taxonomy" id="28118"/>
    <lineage>
        <taxon>Bacteria</taxon>
        <taxon>Pseudomonadati</taxon>
        <taxon>Bacteroidota</taxon>
        <taxon>Bacteroidia</taxon>
        <taxon>Bacteroidales</taxon>
        <taxon>Odoribacteraceae</taxon>
        <taxon>Odoribacter</taxon>
    </lineage>
</organism>
<dbReference type="Proteomes" id="UP000283426">
    <property type="component" value="Unassembled WGS sequence"/>
</dbReference>